<dbReference type="OrthoDB" id="9772503at2"/>
<name>A0A451GBV2_9BACI</name>
<dbReference type="AlphaFoldDB" id="A0A451GBV2"/>
<comment type="caution">
    <text evidence="1">The sequence shown here is derived from an EMBL/GenBank/DDBJ whole genome shotgun (WGS) entry which is preliminary data.</text>
</comment>
<organism evidence="1 2">
    <name type="scientific">Siminovitchia fortis</name>
    <dbReference type="NCBI Taxonomy" id="254758"/>
    <lineage>
        <taxon>Bacteria</taxon>
        <taxon>Bacillati</taxon>
        <taxon>Bacillota</taxon>
        <taxon>Bacilli</taxon>
        <taxon>Bacillales</taxon>
        <taxon>Bacillaceae</taxon>
        <taxon>Siminovitchia</taxon>
    </lineage>
</organism>
<accession>A0A451GBV2</accession>
<sequence length="90" mass="10223">MEVKGSQHLLALESILFEETDESNQLSMKELAKKLKHAFSSETDFDPRAIKRDLEALDEQGFEIIINKGIYGKVMYSHQHRLRGQGGDSS</sequence>
<evidence type="ECO:0000313" key="1">
    <source>
        <dbReference type="EMBL" id="RWR12564.1"/>
    </source>
</evidence>
<keyword evidence="2" id="KW-1185">Reference proteome</keyword>
<dbReference type="EMBL" id="QYTU02000009">
    <property type="protein sequence ID" value="RWR12564.1"/>
    <property type="molecule type" value="Genomic_DNA"/>
</dbReference>
<protein>
    <submittedName>
        <fullName evidence="1">Uncharacterized protein</fullName>
    </submittedName>
</protein>
<dbReference type="RefSeq" id="WP_120071434.1">
    <property type="nucleotide sequence ID" value="NZ_CP126113.1"/>
</dbReference>
<reference evidence="1" key="1">
    <citation type="submission" date="2018-12" db="EMBL/GenBank/DDBJ databases">
        <authorList>
            <person name="Sun L."/>
            <person name="Chen Z."/>
        </authorList>
    </citation>
    <scope>NUCLEOTIDE SEQUENCE [LARGE SCALE GENOMIC DNA]</scope>
    <source>
        <strain evidence="1">DSM 16012</strain>
    </source>
</reference>
<proteinExistence type="predicted"/>
<gene>
    <name evidence="1" type="ORF">D4N35_005965</name>
</gene>
<evidence type="ECO:0000313" key="2">
    <source>
        <dbReference type="Proteomes" id="UP000273811"/>
    </source>
</evidence>
<dbReference type="Proteomes" id="UP000273811">
    <property type="component" value="Unassembled WGS sequence"/>
</dbReference>